<dbReference type="Proteomes" id="UP000515847">
    <property type="component" value="Chromosome"/>
</dbReference>
<dbReference type="Pfam" id="PF12019">
    <property type="entry name" value="GspH"/>
    <property type="match status" value="1"/>
</dbReference>
<keyword evidence="2" id="KW-1003">Cell membrane</keyword>
<evidence type="ECO:0000259" key="9">
    <source>
        <dbReference type="Pfam" id="PF12019"/>
    </source>
</evidence>
<evidence type="ECO:0000256" key="5">
    <source>
        <dbReference type="ARBA" id="ARBA00022692"/>
    </source>
</evidence>
<evidence type="ECO:0000256" key="3">
    <source>
        <dbReference type="ARBA" id="ARBA00022481"/>
    </source>
</evidence>
<dbReference type="KEGG" id="tfr:BR63_03775"/>
<evidence type="ECO:0000256" key="7">
    <source>
        <dbReference type="ARBA" id="ARBA00023136"/>
    </source>
</evidence>
<feature type="domain" description="General secretion pathway GspH" evidence="9">
    <location>
        <begin position="55"/>
        <end position="153"/>
    </location>
</feature>
<evidence type="ECO:0000256" key="1">
    <source>
        <dbReference type="ARBA" id="ARBA00004377"/>
    </source>
</evidence>
<evidence type="ECO:0000313" key="11">
    <source>
        <dbReference type="Proteomes" id="UP000515847"/>
    </source>
</evidence>
<dbReference type="AlphaFoldDB" id="A0A7G6E0A7"/>
<dbReference type="Pfam" id="PF07963">
    <property type="entry name" value="N_methyl"/>
    <property type="match status" value="1"/>
</dbReference>
<organism evidence="10 11">
    <name type="scientific">Thermanaerosceptrum fracticalcis</name>
    <dbReference type="NCBI Taxonomy" id="1712410"/>
    <lineage>
        <taxon>Bacteria</taxon>
        <taxon>Bacillati</taxon>
        <taxon>Bacillota</taxon>
        <taxon>Clostridia</taxon>
        <taxon>Eubacteriales</taxon>
        <taxon>Peptococcaceae</taxon>
        <taxon>Thermanaerosceptrum</taxon>
    </lineage>
</organism>
<accession>A0A7G6E0A7</accession>
<feature type="transmembrane region" description="Helical" evidence="8">
    <location>
        <begin position="20"/>
        <end position="43"/>
    </location>
</feature>
<keyword evidence="11" id="KW-1185">Reference proteome</keyword>
<evidence type="ECO:0000313" key="10">
    <source>
        <dbReference type="EMBL" id="QNB45511.1"/>
    </source>
</evidence>
<sequence length="163" mass="17671">MSSGTGTCFRGVKVYNKQGFTFLEVMVITVIIGIFTAVAMPSVGDVLAEQKLKAAARSLASDLRNAQEIAISRETPVRVNFDLLNNYYKASIGTTNILGPKYLPADVKMVYAQFNGSAQFYFNALGAAENGTVTLALTNNPSKMLYVIVYRSGRIRISPTSTP</sequence>
<reference evidence="10 11" key="1">
    <citation type="journal article" date="2019" name="Front. Microbiol.">
        <title>Thermoanaerosceptrum fracticalcis gen. nov. sp. nov., a Novel Fumarate-Fermenting Microorganism From a Deep Fractured Carbonate Aquifer of the US Great Basin.</title>
        <authorList>
            <person name="Hamilton-Brehm S.D."/>
            <person name="Stewart L.E."/>
            <person name="Zavarin M."/>
            <person name="Caldwell M."/>
            <person name="Lawson P.A."/>
            <person name="Onstott T.C."/>
            <person name="Grzymski J."/>
            <person name="Neveux I."/>
            <person name="Lollar B.S."/>
            <person name="Russell C.E."/>
            <person name="Moser D.P."/>
        </authorList>
    </citation>
    <scope>NUCLEOTIDE SEQUENCE [LARGE SCALE GENOMIC DNA]</scope>
    <source>
        <strain evidence="10 11">DRI-13</strain>
    </source>
</reference>
<evidence type="ECO:0000256" key="4">
    <source>
        <dbReference type="ARBA" id="ARBA00022519"/>
    </source>
</evidence>
<evidence type="ECO:0000256" key="8">
    <source>
        <dbReference type="SAM" id="Phobius"/>
    </source>
</evidence>
<dbReference type="GO" id="GO:0015627">
    <property type="term" value="C:type II protein secretion system complex"/>
    <property type="evidence" value="ECO:0007669"/>
    <property type="project" value="InterPro"/>
</dbReference>
<evidence type="ECO:0000256" key="2">
    <source>
        <dbReference type="ARBA" id="ARBA00022475"/>
    </source>
</evidence>
<dbReference type="Gene3D" id="3.30.700.10">
    <property type="entry name" value="Glycoprotein, Type 4 Pilin"/>
    <property type="match status" value="1"/>
</dbReference>
<proteinExistence type="predicted"/>
<comment type="subcellular location">
    <subcellularLocation>
        <location evidence="1">Cell inner membrane</location>
        <topology evidence="1">Single-pass membrane protein</topology>
    </subcellularLocation>
</comment>
<dbReference type="EMBL" id="CP045798">
    <property type="protein sequence ID" value="QNB45511.1"/>
    <property type="molecule type" value="Genomic_DNA"/>
</dbReference>
<dbReference type="InterPro" id="IPR012902">
    <property type="entry name" value="N_methyl_site"/>
</dbReference>
<protein>
    <submittedName>
        <fullName evidence="10">Type II secretion system protein GspH</fullName>
    </submittedName>
</protein>
<dbReference type="GO" id="GO:0015628">
    <property type="term" value="P:protein secretion by the type II secretion system"/>
    <property type="evidence" value="ECO:0007669"/>
    <property type="project" value="InterPro"/>
</dbReference>
<dbReference type="GO" id="GO:0005886">
    <property type="term" value="C:plasma membrane"/>
    <property type="evidence" value="ECO:0007669"/>
    <property type="project" value="UniProtKB-SubCell"/>
</dbReference>
<keyword evidence="6 8" id="KW-1133">Transmembrane helix</keyword>
<keyword evidence="7 8" id="KW-0472">Membrane</keyword>
<dbReference type="SUPFAM" id="SSF54523">
    <property type="entry name" value="Pili subunits"/>
    <property type="match status" value="1"/>
</dbReference>
<keyword evidence="4" id="KW-0997">Cell inner membrane</keyword>
<dbReference type="InterPro" id="IPR045584">
    <property type="entry name" value="Pilin-like"/>
</dbReference>
<gene>
    <name evidence="10" type="primary">gspH</name>
    <name evidence="10" type="ORF">BR63_03775</name>
</gene>
<name>A0A7G6E0A7_THEFR</name>
<keyword evidence="3" id="KW-0488">Methylation</keyword>
<evidence type="ECO:0000256" key="6">
    <source>
        <dbReference type="ARBA" id="ARBA00022989"/>
    </source>
</evidence>
<keyword evidence="5 8" id="KW-0812">Transmembrane</keyword>
<dbReference type="InterPro" id="IPR022346">
    <property type="entry name" value="T2SS_GspH"/>
</dbReference>